<proteinExistence type="predicted"/>
<evidence type="ECO:0000313" key="1">
    <source>
        <dbReference type="EMBL" id="JAH77909.1"/>
    </source>
</evidence>
<protein>
    <submittedName>
        <fullName evidence="1">Uncharacterized protein</fullName>
    </submittedName>
</protein>
<organism evidence="1">
    <name type="scientific">Anguilla anguilla</name>
    <name type="common">European freshwater eel</name>
    <name type="synonym">Muraena anguilla</name>
    <dbReference type="NCBI Taxonomy" id="7936"/>
    <lineage>
        <taxon>Eukaryota</taxon>
        <taxon>Metazoa</taxon>
        <taxon>Chordata</taxon>
        <taxon>Craniata</taxon>
        <taxon>Vertebrata</taxon>
        <taxon>Euteleostomi</taxon>
        <taxon>Actinopterygii</taxon>
        <taxon>Neopterygii</taxon>
        <taxon>Teleostei</taxon>
        <taxon>Anguilliformes</taxon>
        <taxon>Anguillidae</taxon>
        <taxon>Anguilla</taxon>
    </lineage>
</organism>
<accession>A0A0E9VIF6</accession>
<reference evidence="1" key="1">
    <citation type="submission" date="2014-11" db="EMBL/GenBank/DDBJ databases">
        <authorList>
            <person name="Amaro Gonzalez C."/>
        </authorList>
    </citation>
    <scope>NUCLEOTIDE SEQUENCE</scope>
</reference>
<dbReference type="EMBL" id="GBXM01030668">
    <property type="protein sequence ID" value="JAH77909.1"/>
    <property type="molecule type" value="Transcribed_RNA"/>
</dbReference>
<name>A0A0E9VIF6_ANGAN</name>
<reference evidence="1" key="2">
    <citation type="journal article" date="2015" name="Fish Shellfish Immunol.">
        <title>Early steps in the European eel (Anguilla anguilla)-Vibrio vulnificus interaction in the gills: Role of the RtxA13 toxin.</title>
        <authorList>
            <person name="Callol A."/>
            <person name="Pajuelo D."/>
            <person name="Ebbesson L."/>
            <person name="Teles M."/>
            <person name="MacKenzie S."/>
            <person name="Amaro C."/>
        </authorList>
    </citation>
    <scope>NUCLEOTIDE SEQUENCE</scope>
</reference>
<dbReference type="AlphaFoldDB" id="A0A0E9VIF6"/>
<sequence>MYGWGSVDGIFTGVAFGEVKVA</sequence>